<gene>
    <name evidence="4" type="ORF">DFH07DRAFT_749910</name>
</gene>
<dbReference type="GO" id="GO:0004197">
    <property type="term" value="F:cysteine-type endopeptidase activity"/>
    <property type="evidence" value="ECO:0007669"/>
    <property type="project" value="InterPro"/>
</dbReference>
<sequence length="166" mass="17733">LKGAVNDARSFQEFLTDSRELGGLQVPPSCIRVLKNEEATRSTILSAFDSHLLNNPNIFEDGTAAMILYFAGHGSRVASPGNLLSPDARVEVICPVDERTPGPDGEMVAAIPDYTLAQRLQKLAVRKGNNITVILDSCHSEGMQRAPVNAKAKPHEAVSTRPAGSG</sequence>
<dbReference type="GO" id="GO:0006508">
    <property type="term" value="P:proteolysis"/>
    <property type="evidence" value="ECO:0007669"/>
    <property type="project" value="InterPro"/>
</dbReference>
<reference evidence="4" key="1">
    <citation type="submission" date="2023-03" db="EMBL/GenBank/DDBJ databases">
        <title>Massive genome expansion in bonnet fungi (Mycena s.s.) driven by repeated elements and novel gene families across ecological guilds.</title>
        <authorList>
            <consortium name="Lawrence Berkeley National Laboratory"/>
            <person name="Harder C.B."/>
            <person name="Miyauchi S."/>
            <person name="Viragh M."/>
            <person name="Kuo A."/>
            <person name="Thoen E."/>
            <person name="Andreopoulos B."/>
            <person name="Lu D."/>
            <person name="Skrede I."/>
            <person name="Drula E."/>
            <person name="Henrissat B."/>
            <person name="Morin E."/>
            <person name="Kohler A."/>
            <person name="Barry K."/>
            <person name="LaButti K."/>
            <person name="Morin E."/>
            <person name="Salamov A."/>
            <person name="Lipzen A."/>
            <person name="Mereny Z."/>
            <person name="Hegedus B."/>
            <person name="Baldrian P."/>
            <person name="Stursova M."/>
            <person name="Weitz H."/>
            <person name="Taylor A."/>
            <person name="Grigoriev I.V."/>
            <person name="Nagy L.G."/>
            <person name="Martin F."/>
            <person name="Kauserud H."/>
        </authorList>
    </citation>
    <scope>NUCLEOTIDE SEQUENCE</scope>
    <source>
        <strain evidence="4">CBHHK188m</strain>
    </source>
</reference>
<dbReference type="Proteomes" id="UP001215280">
    <property type="component" value="Unassembled WGS sequence"/>
</dbReference>
<dbReference type="AlphaFoldDB" id="A0AAD7IHS7"/>
<organism evidence="4 5">
    <name type="scientific">Mycena maculata</name>
    <dbReference type="NCBI Taxonomy" id="230809"/>
    <lineage>
        <taxon>Eukaryota</taxon>
        <taxon>Fungi</taxon>
        <taxon>Dikarya</taxon>
        <taxon>Basidiomycota</taxon>
        <taxon>Agaricomycotina</taxon>
        <taxon>Agaricomycetes</taxon>
        <taxon>Agaricomycetidae</taxon>
        <taxon>Agaricales</taxon>
        <taxon>Marasmiineae</taxon>
        <taxon>Mycenaceae</taxon>
        <taxon>Mycena</taxon>
    </lineage>
</organism>
<dbReference type="PANTHER" id="PTHR48104">
    <property type="entry name" value="METACASPASE-4"/>
    <property type="match status" value="1"/>
</dbReference>
<feature type="domain" description="Peptidase C14 caspase" evidence="3">
    <location>
        <begin position="1"/>
        <end position="149"/>
    </location>
</feature>
<dbReference type="GO" id="GO:0005737">
    <property type="term" value="C:cytoplasm"/>
    <property type="evidence" value="ECO:0007669"/>
    <property type="project" value="TreeGrafter"/>
</dbReference>
<dbReference type="Gene3D" id="3.40.50.1460">
    <property type="match status" value="1"/>
</dbReference>
<feature type="region of interest" description="Disordered" evidence="2">
    <location>
        <begin position="145"/>
        <end position="166"/>
    </location>
</feature>
<dbReference type="Pfam" id="PF00656">
    <property type="entry name" value="Peptidase_C14"/>
    <property type="match status" value="1"/>
</dbReference>
<evidence type="ECO:0000313" key="5">
    <source>
        <dbReference type="Proteomes" id="UP001215280"/>
    </source>
</evidence>
<dbReference type="EMBL" id="JARJLG010000112">
    <property type="protein sequence ID" value="KAJ7743452.1"/>
    <property type="molecule type" value="Genomic_DNA"/>
</dbReference>
<dbReference type="InterPro" id="IPR011600">
    <property type="entry name" value="Pept_C14_caspase"/>
</dbReference>
<evidence type="ECO:0000256" key="1">
    <source>
        <dbReference type="ARBA" id="ARBA00009005"/>
    </source>
</evidence>
<accession>A0AAD7IHS7</accession>
<evidence type="ECO:0000256" key="2">
    <source>
        <dbReference type="SAM" id="MobiDB-lite"/>
    </source>
</evidence>
<dbReference type="InterPro" id="IPR050452">
    <property type="entry name" value="Metacaspase"/>
</dbReference>
<evidence type="ECO:0000259" key="3">
    <source>
        <dbReference type="Pfam" id="PF00656"/>
    </source>
</evidence>
<dbReference type="PANTHER" id="PTHR48104:SF30">
    <property type="entry name" value="METACASPASE-1"/>
    <property type="match status" value="1"/>
</dbReference>
<keyword evidence="5" id="KW-1185">Reference proteome</keyword>
<comment type="similarity">
    <text evidence="1">Belongs to the peptidase C14B family.</text>
</comment>
<protein>
    <recommendedName>
        <fullName evidence="3">Peptidase C14 caspase domain-containing protein</fullName>
    </recommendedName>
</protein>
<name>A0AAD7IHS7_9AGAR</name>
<feature type="non-terminal residue" evidence="4">
    <location>
        <position position="1"/>
    </location>
</feature>
<proteinExistence type="inferred from homology"/>
<evidence type="ECO:0000313" key="4">
    <source>
        <dbReference type="EMBL" id="KAJ7743452.1"/>
    </source>
</evidence>
<comment type="caution">
    <text evidence="4">The sequence shown here is derived from an EMBL/GenBank/DDBJ whole genome shotgun (WGS) entry which is preliminary data.</text>
</comment>